<dbReference type="Proteomes" id="UP000054359">
    <property type="component" value="Unassembled WGS sequence"/>
</dbReference>
<dbReference type="Pfam" id="PF07530">
    <property type="entry name" value="PRE_C2HC"/>
    <property type="match status" value="1"/>
</dbReference>
<dbReference type="EMBL" id="KK121298">
    <property type="protein sequence ID" value="KFM80148.1"/>
    <property type="molecule type" value="Genomic_DNA"/>
</dbReference>
<evidence type="ECO:0000256" key="1">
    <source>
        <dbReference type="SAM" id="MobiDB-lite"/>
    </source>
</evidence>
<keyword evidence="4" id="KW-1185">Reference proteome</keyword>
<feature type="compositionally biased region" description="Polar residues" evidence="1">
    <location>
        <begin position="186"/>
        <end position="204"/>
    </location>
</feature>
<gene>
    <name evidence="3" type="ORF">X975_22904</name>
</gene>
<proteinExistence type="predicted"/>
<reference evidence="3 4" key="1">
    <citation type="submission" date="2013-11" db="EMBL/GenBank/DDBJ databases">
        <title>Genome sequencing of Stegodyphus mimosarum.</title>
        <authorList>
            <person name="Bechsgaard J."/>
        </authorList>
    </citation>
    <scope>NUCLEOTIDE SEQUENCE [LARGE SCALE GENOMIC DNA]</scope>
</reference>
<feature type="region of interest" description="Disordered" evidence="1">
    <location>
        <begin position="51"/>
        <end position="209"/>
    </location>
</feature>
<feature type="compositionally biased region" description="Basic residues" evidence="1">
    <location>
        <begin position="122"/>
        <end position="132"/>
    </location>
</feature>
<evidence type="ECO:0000259" key="2">
    <source>
        <dbReference type="SMART" id="SM00596"/>
    </source>
</evidence>
<accession>A0A087US09</accession>
<organism evidence="3 4">
    <name type="scientific">Stegodyphus mimosarum</name>
    <name type="common">African social velvet spider</name>
    <dbReference type="NCBI Taxonomy" id="407821"/>
    <lineage>
        <taxon>Eukaryota</taxon>
        <taxon>Metazoa</taxon>
        <taxon>Ecdysozoa</taxon>
        <taxon>Arthropoda</taxon>
        <taxon>Chelicerata</taxon>
        <taxon>Arachnida</taxon>
        <taxon>Araneae</taxon>
        <taxon>Araneomorphae</taxon>
        <taxon>Entelegynae</taxon>
        <taxon>Eresoidea</taxon>
        <taxon>Eresidae</taxon>
        <taxon>Stegodyphus</taxon>
    </lineage>
</organism>
<feature type="compositionally biased region" description="Basic and acidic residues" evidence="1">
    <location>
        <begin position="152"/>
        <end position="184"/>
    </location>
</feature>
<dbReference type="OMA" id="NTSKQYI"/>
<sequence length="509" mass="58126">MDRFRLFCEQLIEELEIERCDNGALSAQKESEYNFYVKMLTFFNAHFASASNAENKTQDSKRDKTLDKELNTKISDTERSRSPLNLEDTDSATEKEIPLDHETSSDDEFFAKRRGDQTTRTRVAKPPHKKLKQDKDKISTEKFPPLPSRNKQINDEKLSPKKKNTVKENTSKQYIEETTQRENTSEQDTTTMKVNANPSTSNNNDDMDTTPAIDNTDKTNENQATEAEFVSKQRLPPITVKVSWQTWCNIRQTFTQRNIDVQAKNTNKGIKIFPKNAEDYRVCVRLLRAANVEHFSFLLPQDREIKVVIRGLMSDTETKEITEDLAAQNITVNSVKQMTRRRNGELINLPLFLVSLPRNEKSKNIHNITHLGGLSVKVEDYKGRVGPLQCYRCQGFHHTQTGCFYSPKCVRCAGDHLSYECPNKNKEIPPKCVNCLGEHTSNFRGCSKFPKKKIETIKTFPSRVVQNKSFAQALSTGLYTEQITEAKKVFADLAELVNVIKSSGFLLSA</sequence>
<evidence type="ECO:0000313" key="4">
    <source>
        <dbReference type="Proteomes" id="UP000054359"/>
    </source>
</evidence>
<feature type="non-terminal residue" evidence="3">
    <location>
        <position position="509"/>
    </location>
</feature>
<evidence type="ECO:0000313" key="3">
    <source>
        <dbReference type="EMBL" id="KFM80148.1"/>
    </source>
</evidence>
<dbReference type="AlphaFoldDB" id="A0A087US09"/>
<feature type="compositionally biased region" description="Basic and acidic residues" evidence="1">
    <location>
        <begin position="92"/>
        <end position="119"/>
    </location>
</feature>
<name>A0A087US09_STEMI</name>
<dbReference type="SMART" id="SM00596">
    <property type="entry name" value="PRE_C2HC"/>
    <property type="match status" value="1"/>
</dbReference>
<protein>
    <submittedName>
        <fullName evidence="3">Nucleic-acid-binding protein from transposon X-element</fullName>
    </submittedName>
</protein>
<feature type="domain" description="Pre-C2HC" evidence="2">
    <location>
        <begin position="318"/>
        <end position="388"/>
    </location>
</feature>
<dbReference type="InterPro" id="IPR006579">
    <property type="entry name" value="Pre_C2HC_dom"/>
</dbReference>
<feature type="compositionally biased region" description="Basic and acidic residues" evidence="1">
    <location>
        <begin position="56"/>
        <end position="81"/>
    </location>
</feature>
<dbReference type="STRING" id="407821.A0A087US09"/>
<dbReference type="OrthoDB" id="8123891at2759"/>